<evidence type="ECO:0000313" key="5">
    <source>
        <dbReference type="WBParaSite" id="GPUH_0001433701-mRNA-1"/>
    </source>
</evidence>
<evidence type="ECO:0000313" key="1">
    <source>
        <dbReference type="EMBL" id="VDN18769.1"/>
    </source>
</evidence>
<dbReference type="EMBL" id="UYRT01078548">
    <property type="protein sequence ID" value="VDN18769.1"/>
    <property type="molecule type" value="Genomic_DNA"/>
</dbReference>
<dbReference type="WBParaSite" id="GPUH_0001144501-mRNA-1">
    <property type="protein sequence ID" value="GPUH_0001144501-mRNA-1"/>
    <property type="gene ID" value="GPUH_0001144501"/>
</dbReference>
<gene>
    <name evidence="1" type="ORF">GPUH_LOCUS11431</name>
    <name evidence="2" type="ORF">GPUH_LOCUS14318</name>
</gene>
<dbReference type="EMBL" id="UYRT01081128">
    <property type="protein sequence ID" value="VDN23954.1"/>
    <property type="molecule type" value="Genomic_DNA"/>
</dbReference>
<dbReference type="Proteomes" id="UP000271098">
    <property type="component" value="Unassembled WGS sequence"/>
</dbReference>
<accession>A0A183DRU0</accession>
<keyword evidence="3" id="KW-1185">Reference proteome</keyword>
<sequence>QIVPYVGDNKRYAQLLTGLQQGSNYLVHIQVLDRNSYVMYTSPEASAKTVCSGKLQV</sequence>
<reference evidence="1 3" key="2">
    <citation type="submission" date="2018-11" db="EMBL/GenBank/DDBJ databases">
        <authorList>
            <consortium name="Pathogen Informatics"/>
        </authorList>
    </citation>
    <scope>NUCLEOTIDE SEQUENCE [LARGE SCALE GENOMIC DNA]</scope>
</reference>
<dbReference type="AlphaFoldDB" id="A0A183DRU0"/>
<evidence type="ECO:0000313" key="3">
    <source>
        <dbReference type="Proteomes" id="UP000271098"/>
    </source>
</evidence>
<name>A0A183DRU0_9BILA</name>
<evidence type="ECO:0000313" key="4">
    <source>
        <dbReference type="WBParaSite" id="GPUH_0001144501-mRNA-1"/>
    </source>
</evidence>
<dbReference type="WBParaSite" id="GPUH_0001433701-mRNA-1">
    <property type="protein sequence ID" value="GPUH_0001433701-mRNA-1"/>
    <property type="gene ID" value="GPUH_0001433701"/>
</dbReference>
<proteinExistence type="predicted"/>
<organism evidence="4">
    <name type="scientific">Gongylonema pulchrum</name>
    <dbReference type="NCBI Taxonomy" id="637853"/>
    <lineage>
        <taxon>Eukaryota</taxon>
        <taxon>Metazoa</taxon>
        <taxon>Ecdysozoa</taxon>
        <taxon>Nematoda</taxon>
        <taxon>Chromadorea</taxon>
        <taxon>Rhabditida</taxon>
        <taxon>Spirurina</taxon>
        <taxon>Spiruromorpha</taxon>
        <taxon>Spiruroidea</taxon>
        <taxon>Gongylonematidae</taxon>
        <taxon>Gongylonema</taxon>
    </lineage>
</organism>
<protein>
    <submittedName>
        <fullName evidence="4 5">Fibronectin type-III domain-containing protein</fullName>
    </submittedName>
</protein>
<evidence type="ECO:0000313" key="2">
    <source>
        <dbReference type="EMBL" id="VDN23954.1"/>
    </source>
</evidence>
<reference evidence="4 5" key="1">
    <citation type="submission" date="2016-06" db="UniProtKB">
        <authorList>
            <consortium name="WormBaseParasite"/>
        </authorList>
    </citation>
    <scope>IDENTIFICATION</scope>
</reference>